<dbReference type="EMBL" id="JAWCUA010000010">
    <property type="protein sequence ID" value="MDU0114381.1"/>
    <property type="molecule type" value="Genomic_DNA"/>
</dbReference>
<proteinExistence type="predicted"/>
<feature type="signal peptide" evidence="3">
    <location>
        <begin position="1"/>
        <end position="27"/>
    </location>
</feature>
<keyword evidence="5" id="KW-1185">Reference proteome</keyword>
<gene>
    <name evidence="4" type="ORF">RT723_15570</name>
</gene>
<keyword evidence="3" id="KW-0732">Signal</keyword>
<feature type="chain" id="PRO_5045685991" description="Pectate lyase" evidence="3">
    <location>
        <begin position="28"/>
        <end position="422"/>
    </location>
</feature>
<protein>
    <recommendedName>
        <fullName evidence="6">Pectate lyase</fullName>
    </recommendedName>
</protein>
<dbReference type="InterPro" id="IPR011050">
    <property type="entry name" value="Pectin_lyase_fold/virulence"/>
</dbReference>
<name>A0ABU3R3X5_9GAMM</name>
<dbReference type="PANTHER" id="PTHR42970:SF1">
    <property type="entry name" value="PECTATE LYASE C-RELATED"/>
    <property type="match status" value="1"/>
</dbReference>
<dbReference type="RefSeq" id="WP_315948002.1">
    <property type="nucleotide sequence ID" value="NZ_JAWCUA010000010.1"/>
</dbReference>
<reference evidence="4 5" key="1">
    <citation type="submission" date="2023-10" db="EMBL/GenBank/DDBJ databases">
        <title>Psychrosphaera aquimaarina strain SW33 isolated from seawater.</title>
        <authorList>
            <person name="Bayburt H."/>
            <person name="Kim J.M."/>
            <person name="Choi B.J."/>
            <person name="Jeon C.O."/>
        </authorList>
    </citation>
    <scope>NUCLEOTIDE SEQUENCE [LARGE SCALE GENOMIC DNA]</scope>
    <source>
        <strain evidence="4 5">KCTC 52743</strain>
    </source>
</reference>
<evidence type="ECO:0000256" key="3">
    <source>
        <dbReference type="SAM" id="SignalP"/>
    </source>
</evidence>
<dbReference type="InterPro" id="IPR012334">
    <property type="entry name" value="Pectin_lyas_fold"/>
</dbReference>
<sequence length="422" mass="46864">MTRGTKQFIYSALILLFSFVFSLFSHAQDPAFEGALGFGQQTKGGQGGEIYTVTSLSDSEQQGTLRHAIKQKKVRIIQFAVSGIIQLTKPLKINTGHITIQGQTSPNGVAIVGAPFSVSANEVIIQHLRFRLGTYGYADDALTVRNSHNVIIDHCSISWGTDETASLYNNTNFTLQNSIISNSLNKSIHPKGDHGYGGIWGGRNASFINNLVANHMSRTPRLNGHRLKSPYSAEEEYVELVNNIIYNWGSNSVYGSENGRFSLVNNYYLPGPDTKAKRMLDLWFSDKIADPQAYIHGNYYQGKNWQDDNLLGVILRDKNKKKIAGNSVPSLFSDKPIKLGKNSLLLTTPLTAQVAYKQLIDERNVGAFKTKSGKFHDSVDQQVFEQIESSLAGHKLSSGILDHEKQQIESIAKYHMEFQSKS</sequence>
<dbReference type="SUPFAM" id="SSF51126">
    <property type="entry name" value="Pectin lyase-like"/>
    <property type="match status" value="1"/>
</dbReference>
<comment type="caution">
    <text evidence="4">The sequence shown here is derived from an EMBL/GenBank/DDBJ whole genome shotgun (WGS) entry which is preliminary data.</text>
</comment>
<keyword evidence="2" id="KW-0325">Glycoprotein</keyword>
<evidence type="ECO:0008006" key="6">
    <source>
        <dbReference type="Google" id="ProtNLM"/>
    </source>
</evidence>
<evidence type="ECO:0000313" key="5">
    <source>
        <dbReference type="Proteomes" id="UP001257914"/>
    </source>
</evidence>
<dbReference type="InterPro" id="IPR052063">
    <property type="entry name" value="Polysaccharide_Lyase_1"/>
</dbReference>
<dbReference type="Gene3D" id="2.160.20.10">
    <property type="entry name" value="Single-stranded right-handed beta-helix, Pectin lyase-like"/>
    <property type="match status" value="1"/>
</dbReference>
<organism evidence="4 5">
    <name type="scientific">Psychrosphaera aquimarina</name>
    <dbReference type="NCBI Taxonomy" id="2044854"/>
    <lineage>
        <taxon>Bacteria</taxon>
        <taxon>Pseudomonadati</taxon>
        <taxon>Pseudomonadota</taxon>
        <taxon>Gammaproteobacteria</taxon>
        <taxon>Alteromonadales</taxon>
        <taxon>Pseudoalteromonadaceae</taxon>
        <taxon>Psychrosphaera</taxon>
    </lineage>
</organism>
<dbReference type="PANTHER" id="PTHR42970">
    <property type="entry name" value="PECTATE LYASE C-RELATED"/>
    <property type="match status" value="1"/>
</dbReference>
<evidence type="ECO:0000256" key="1">
    <source>
        <dbReference type="ARBA" id="ARBA00022723"/>
    </source>
</evidence>
<keyword evidence="1" id="KW-0479">Metal-binding</keyword>
<evidence type="ECO:0000313" key="4">
    <source>
        <dbReference type="EMBL" id="MDU0114381.1"/>
    </source>
</evidence>
<accession>A0ABU3R3X5</accession>
<dbReference type="Proteomes" id="UP001257914">
    <property type="component" value="Unassembled WGS sequence"/>
</dbReference>
<evidence type="ECO:0000256" key="2">
    <source>
        <dbReference type="ARBA" id="ARBA00023180"/>
    </source>
</evidence>